<reference evidence="2 3" key="1">
    <citation type="submission" date="2016-10" db="EMBL/GenBank/DDBJ databases">
        <authorList>
            <person name="de Groot N.N."/>
        </authorList>
    </citation>
    <scope>NUCLEOTIDE SEQUENCE [LARGE SCALE GENOMIC DNA]</scope>
    <source>
        <strain evidence="2 3">DSM 21633</strain>
    </source>
</reference>
<keyword evidence="1" id="KW-0067">ATP-binding</keyword>
<dbReference type="HAMAP" id="MF_00691">
    <property type="entry name" value="PxpA"/>
    <property type="match status" value="1"/>
</dbReference>
<dbReference type="EC" id="3.5.2.9" evidence="1"/>
<dbReference type="EMBL" id="FOES01000003">
    <property type="protein sequence ID" value="SEP85727.1"/>
    <property type="molecule type" value="Genomic_DNA"/>
</dbReference>
<dbReference type="PANTHER" id="PTHR30292">
    <property type="entry name" value="UNCHARACTERIZED PROTEIN YBGL-RELATED"/>
    <property type="match status" value="1"/>
</dbReference>
<dbReference type="NCBIfam" id="NF003814">
    <property type="entry name" value="PRK05406.1-3"/>
    <property type="match status" value="1"/>
</dbReference>
<keyword evidence="1" id="KW-0378">Hydrolase</keyword>
<proteinExistence type="inferred from homology"/>
<dbReference type="SUPFAM" id="SSF88713">
    <property type="entry name" value="Glycoside hydrolase/deacetylase"/>
    <property type="match status" value="1"/>
</dbReference>
<dbReference type="GO" id="GO:0005524">
    <property type="term" value="F:ATP binding"/>
    <property type="evidence" value="ECO:0007669"/>
    <property type="project" value="UniProtKB-UniRule"/>
</dbReference>
<dbReference type="STRING" id="571933.SAMN05216362_103173"/>
<dbReference type="InterPro" id="IPR011330">
    <property type="entry name" value="Glyco_hydro/deAcase_b/a-brl"/>
</dbReference>
<dbReference type="NCBIfam" id="NF003816">
    <property type="entry name" value="PRK05406.1-5"/>
    <property type="match status" value="1"/>
</dbReference>
<comment type="catalytic activity">
    <reaction evidence="1">
        <text>5-oxo-L-proline + ATP + 2 H2O = L-glutamate + ADP + phosphate + H(+)</text>
        <dbReference type="Rhea" id="RHEA:10348"/>
        <dbReference type="ChEBI" id="CHEBI:15377"/>
        <dbReference type="ChEBI" id="CHEBI:15378"/>
        <dbReference type="ChEBI" id="CHEBI:29985"/>
        <dbReference type="ChEBI" id="CHEBI:30616"/>
        <dbReference type="ChEBI" id="CHEBI:43474"/>
        <dbReference type="ChEBI" id="CHEBI:58402"/>
        <dbReference type="ChEBI" id="CHEBI:456216"/>
        <dbReference type="EC" id="3.5.2.9"/>
    </reaction>
</comment>
<evidence type="ECO:0000313" key="2">
    <source>
        <dbReference type="EMBL" id="SEP85727.1"/>
    </source>
</evidence>
<keyword evidence="3" id="KW-1185">Reference proteome</keyword>
<dbReference type="GO" id="GO:0005975">
    <property type="term" value="P:carbohydrate metabolic process"/>
    <property type="evidence" value="ECO:0007669"/>
    <property type="project" value="InterPro"/>
</dbReference>
<gene>
    <name evidence="1" type="primary">pxpA</name>
    <name evidence="2" type="ORF">SAMN05216362_103173</name>
</gene>
<sequence>MKIDLNADLGESFGIYQIGQDDELLKIVSSANVACGFHAGDYTTIKRTVKLAKEHGVSVGAHPGFLDLQGFGRRRIDLNPDEVYDLVLYQLGAFYGFAKVEGVEVQHVKPHGALYNMANLNYEIANAIAQAVYDFNSDIKLFGLCNSFLIKAGKKLGLTVIREAFADRTYTSDGLLMPRGDKNAVKYRNEEIKEQVLNIALNQCVQSADGKWVSLEADTICLHGDSHTALDHAVMIRQVLKGKGIEITSFQ</sequence>
<accession>A0A1H9BAG7</accession>
<organism evidence="2 3">
    <name type="scientific">Piscibacillus halophilus</name>
    <dbReference type="NCBI Taxonomy" id="571933"/>
    <lineage>
        <taxon>Bacteria</taxon>
        <taxon>Bacillati</taxon>
        <taxon>Bacillota</taxon>
        <taxon>Bacilli</taxon>
        <taxon>Bacillales</taxon>
        <taxon>Bacillaceae</taxon>
        <taxon>Piscibacillus</taxon>
    </lineage>
</organism>
<dbReference type="InterPro" id="IPR005501">
    <property type="entry name" value="LamB/YcsF/PxpA-like"/>
</dbReference>
<dbReference type="Proteomes" id="UP000199427">
    <property type="component" value="Unassembled WGS sequence"/>
</dbReference>
<dbReference type="GO" id="GO:0017168">
    <property type="term" value="F:5-oxoprolinase (ATP-hydrolyzing) activity"/>
    <property type="evidence" value="ECO:0007669"/>
    <property type="project" value="UniProtKB-UniRule"/>
</dbReference>
<keyword evidence="1" id="KW-0547">Nucleotide-binding</keyword>
<dbReference type="Pfam" id="PF03746">
    <property type="entry name" value="LamB_YcsF"/>
    <property type="match status" value="1"/>
</dbReference>
<dbReference type="AlphaFoldDB" id="A0A1H9BAG7"/>
<comment type="subunit">
    <text evidence="1">Forms a complex composed of PxpA, PxpB and PxpC.</text>
</comment>
<evidence type="ECO:0000313" key="3">
    <source>
        <dbReference type="Proteomes" id="UP000199427"/>
    </source>
</evidence>
<comment type="similarity">
    <text evidence="1">Belongs to the LamB/PxpA family.</text>
</comment>
<dbReference type="PANTHER" id="PTHR30292:SF0">
    <property type="entry name" value="5-OXOPROLINASE SUBUNIT A"/>
    <property type="match status" value="1"/>
</dbReference>
<evidence type="ECO:0000256" key="1">
    <source>
        <dbReference type="HAMAP-Rule" id="MF_00691"/>
    </source>
</evidence>
<dbReference type="Gene3D" id="3.20.20.370">
    <property type="entry name" value="Glycoside hydrolase/deacetylase"/>
    <property type="match status" value="1"/>
</dbReference>
<comment type="function">
    <text evidence="1">Catalyzes the cleavage of 5-oxoproline to form L-glutamate coupled to the hydrolysis of ATP to ADP and inorganic phosphate.</text>
</comment>
<dbReference type="CDD" id="cd10787">
    <property type="entry name" value="LamB_YcsF_like"/>
    <property type="match status" value="1"/>
</dbReference>
<name>A0A1H9BAG7_9BACI</name>
<protein>
    <recommendedName>
        <fullName evidence="1">5-oxoprolinase subunit A</fullName>
        <shortName evidence="1">5-OPase subunit A</shortName>
        <ecNumber evidence="1">3.5.2.9</ecNumber>
    </recommendedName>
    <alternativeName>
        <fullName evidence="1">5-oxoprolinase (ATP-hydrolyzing) subunit A</fullName>
    </alternativeName>
</protein>